<keyword evidence="1" id="KW-0805">Transcription regulation</keyword>
<comment type="caution">
    <text evidence="6">The sequence shown here is derived from an EMBL/GenBank/DDBJ whole genome shotgun (WGS) entry which is preliminary data.</text>
</comment>
<evidence type="ECO:0000259" key="5">
    <source>
        <dbReference type="PROSITE" id="PS50977"/>
    </source>
</evidence>
<feature type="DNA-binding region" description="H-T-H motif" evidence="4">
    <location>
        <begin position="42"/>
        <end position="61"/>
    </location>
</feature>
<dbReference type="PROSITE" id="PS01081">
    <property type="entry name" value="HTH_TETR_1"/>
    <property type="match status" value="1"/>
</dbReference>
<dbReference type="Proteomes" id="UP000711614">
    <property type="component" value="Unassembled WGS sequence"/>
</dbReference>
<dbReference type="SUPFAM" id="SSF46689">
    <property type="entry name" value="Homeodomain-like"/>
    <property type="match status" value="1"/>
</dbReference>
<evidence type="ECO:0000256" key="2">
    <source>
        <dbReference type="ARBA" id="ARBA00023125"/>
    </source>
</evidence>
<dbReference type="PANTHER" id="PTHR30055:SF234">
    <property type="entry name" value="HTH-TYPE TRANSCRIPTIONAL REGULATOR BETI"/>
    <property type="match status" value="1"/>
</dbReference>
<keyword evidence="3" id="KW-0804">Transcription</keyword>
<feature type="domain" description="HTH tetR-type" evidence="5">
    <location>
        <begin position="19"/>
        <end position="79"/>
    </location>
</feature>
<evidence type="ECO:0000256" key="1">
    <source>
        <dbReference type="ARBA" id="ARBA00023015"/>
    </source>
</evidence>
<name>A0ABS4YS41_9MICC</name>
<dbReference type="InterPro" id="IPR009057">
    <property type="entry name" value="Homeodomain-like_sf"/>
</dbReference>
<dbReference type="RefSeq" id="WP_342591128.1">
    <property type="nucleotide sequence ID" value="NZ_JAGIOI010000001.1"/>
</dbReference>
<evidence type="ECO:0000313" key="7">
    <source>
        <dbReference type="Proteomes" id="UP000711614"/>
    </source>
</evidence>
<dbReference type="Pfam" id="PF00440">
    <property type="entry name" value="TetR_N"/>
    <property type="match status" value="1"/>
</dbReference>
<dbReference type="Gene3D" id="1.10.357.10">
    <property type="entry name" value="Tetracycline Repressor, domain 2"/>
    <property type="match status" value="1"/>
</dbReference>
<evidence type="ECO:0000313" key="6">
    <source>
        <dbReference type="EMBL" id="MBP2411618.1"/>
    </source>
</evidence>
<keyword evidence="2 4" id="KW-0238">DNA-binding</keyword>
<dbReference type="InterPro" id="IPR023772">
    <property type="entry name" value="DNA-bd_HTH_TetR-type_CS"/>
</dbReference>
<accession>A0ABS4YS41</accession>
<gene>
    <name evidence="6" type="ORF">JOF48_000417</name>
</gene>
<protein>
    <submittedName>
        <fullName evidence="6">AcrR family transcriptional regulator</fullName>
    </submittedName>
</protein>
<dbReference type="InterPro" id="IPR001647">
    <property type="entry name" value="HTH_TetR"/>
</dbReference>
<dbReference type="PROSITE" id="PS50977">
    <property type="entry name" value="HTH_TETR_2"/>
    <property type="match status" value="1"/>
</dbReference>
<organism evidence="6 7">
    <name type="scientific">Arthrobacter stackebrandtii</name>
    <dbReference type="NCBI Taxonomy" id="272161"/>
    <lineage>
        <taxon>Bacteria</taxon>
        <taxon>Bacillati</taxon>
        <taxon>Actinomycetota</taxon>
        <taxon>Actinomycetes</taxon>
        <taxon>Micrococcales</taxon>
        <taxon>Micrococcaceae</taxon>
        <taxon>Arthrobacter</taxon>
    </lineage>
</organism>
<dbReference type="PANTHER" id="PTHR30055">
    <property type="entry name" value="HTH-TYPE TRANSCRIPTIONAL REGULATOR RUTR"/>
    <property type="match status" value="1"/>
</dbReference>
<reference evidence="6 7" key="1">
    <citation type="submission" date="2021-03" db="EMBL/GenBank/DDBJ databases">
        <title>Sequencing the genomes of 1000 actinobacteria strains.</title>
        <authorList>
            <person name="Klenk H.-P."/>
        </authorList>
    </citation>
    <scope>NUCLEOTIDE SEQUENCE [LARGE SCALE GENOMIC DNA]</scope>
    <source>
        <strain evidence="6 7">DSM 16005</strain>
    </source>
</reference>
<evidence type="ECO:0000256" key="4">
    <source>
        <dbReference type="PROSITE-ProRule" id="PRU00335"/>
    </source>
</evidence>
<keyword evidence="7" id="KW-1185">Reference proteome</keyword>
<evidence type="ECO:0000256" key="3">
    <source>
        <dbReference type="ARBA" id="ARBA00023163"/>
    </source>
</evidence>
<sequence length="225" mass="24779">MTESAKSCQAPSLRARKREATRSAITAAARAFTAQHGLSGFTVEQLCEHVGISRRTFFNYFPSKEDAIIGHLLDEFPAEATAAFLDGGPQKPGVERGPHGLSTTLLQDLFRLTCAMLDELNLTRAHINQLMAAMKKEPQLMMKVIGSAHVRELEFTELIAQREQLPPDDPLAIMAAAAFGMCSHRASQVFFSDGNTKPYEELLAANLLNTQKLFNFSHLTFEGTP</sequence>
<dbReference type="InterPro" id="IPR050109">
    <property type="entry name" value="HTH-type_TetR-like_transc_reg"/>
</dbReference>
<proteinExistence type="predicted"/>
<dbReference type="EMBL" id="JAGIOI010000001">
    <property type="protein sequence ID" value="MBP2411618.1"/>
    <property type="molecule type" value="Genomic_DNA"/>
</dbReference>